<evidence type="ECO:0000259" key="9">
    <source>
        <dbReference type="Pfam" id="PF01490"/>
    </source>
</evidence>
<keyword evidence="3" id="KW-0813">Transport</keyword>
<evidence type="ECO:0000256" key="7">
    <source>
        <dbReference type="ARBA" id="ARBA00023136"/>
    </source>
</evidence>
<keyword evidence="7 8" id="KW-0472">Membrane</keyword>
<feature type="transmembrane region" description="Helical" evidence="8">
    <location>
        <begin position="400"/>
        <end position="420"/>
    </location>
</feature>
<dbReference type="InterPro" id="IPR013057">
    <property type="entry name" value="AA_transpt_TM"/>
</dbReference>
<dbReference type="PANTHER" id="PTHR22950">
    <property type="entry name" value="AMINO ACID TRANSPORTER"/>
    <property type="match status" value="1"/>
</dbReference>
<feature type="domain" description="Amino acid transporter transmembrane" evidence="9">
    <location>
        <begin position="34"/>
        <end position="421"/>
    </location>
</feature>
<feature type="transmembrane region" description="Helical" evidence="8">
    <location>
        <begin position="220"/>
        <end position="238"/>
    </location>
</feature>
<evidence type="ECO:0000256" key="2">
    <source>
        <dbReference type="ARBA" id="ARBA00008066"/>
    </source>
</evidence>
<name>A0ABR2WUB8_9FUNG</name>
<dbReference type="PANTHER" id="PTHR22950:SF692">
    <property type="entry name" value="TRANSMEMBRANE AMINO ACID TRANSPORTER FAMILY PROTEIN"/>
    <property type="match status" value="1"/>
</dbReference>
<evidence type="ECO:0000256" key="6">
    <source>
        <dbReference type="ARBA" id="ARBA00022989"/>
    </source>
</evidence>
<sequence length="433" mass="47894">MTDKVATSHDFEHQYNVSQKNEDGVEITPQGERSASSISAFWHLLCILAGSGSLSLPYVLGNAGWIGVIIIVLCTLFAIYNNILLVRCLYAIPDRRLSSYTEIGYASFGIVGKVAVWFFHNSIVIGGPIVYMILAGSNIESLVKPLGVTLTVEHWIIICTALVFIPFVTFRNIREITILSFFGTFATIFAIIVVVVVSFMNLDKAKELPERSHTFVNWGQIPLTLGSIGFSFGGNVVFPHVEATMKNPKAWNKVMSLSIATVAVLYLLIAASGYYVFGSEALAPIFQNLNPYNPATTVAVILITIHVLLASPLFLFGFVNEIEHNFRINEERLSKVSYYSIRTAIRVLTILFVGVIAVIVPFFGDFMSLIGALSECMTVFVLPVVCYLKLYGWRRCNIPQLIWFALTIVVGTIGCIWGSIDAVITLKKDFDSK</sequence>
<evidence type="ECO:0000256" key="4">
    <source>
        <dbReference type="ARBA" id="ARBA00022692"/>
    </source>
</evidence>
<protein>
    <recommendedName>
        <fullName evidence="9">Amino acid transporter transmembrane domain-containing protein</fullName>
    </recommendedName>
</protein>
<keyword evidence="11" id="KW-1185">Reference proteome</keyword>
<feature type="transmembrane region" description="Helical" evidence="8">
    <location>
        <begin position="369"/>
        <end position="388"/>
    </location>
</feature>
<dbReference type="Gene3D" id="1.20.1740.10">
    <property type="entry name" value="Amino acid/polyamine transporter I"/>
    <property type="match status" value="1"/>
</dbReference>
<organism evidence="10 11">
    <name type="scientific">Basidiobolus ranarum</name>
    <dbReference type="NCBI Taxonomy" id="34480"/>
    <lineage>
        <taxon>Eukaryota</taxon>
        <taxon>Fungi</taxon>
        <taxon>Fungi incertae sedis</taxon>
        <taxon>Zoopagomycota</taxon>
        <taxon>Entomophthoromycotina</taxon>
        <taxon>Basidiobolomycetes</taxon>
        <taxon>Basidiobolales</taxon>
        <taxon>Basidiobolaceae</taxon>
        <taxon>Basidiobolus</taxon>
    </lineage>
</organism>
<keyword evidence="5" id="KW-0029">Amino-acid transport</keyword>
<keyword evidence="6 8" id="KW-1133">Transmembrane helix</keyword>
<feature type="transmembrane region" description="Helical" evidence="8">
    <location>
        <begin position="65"/>
        <end position="90"/>
    </location>
</feature>
<accession>A0ABR2WUB8</accession>
<comment type="similarity">
    <text evidence="2">Belongs to the amino acid/polyamine transporter 2 family.</text>
</comment>
<evidence type="ECO:0000256" key="3">
    <source>
        <dbReference type="ARBA" id="ARBA00022448"/>
    </source>
</evidence>
<dbReference type="Proteomes" id="UP001479436">
    <property type="component" value="Unassembled WGS sequence"/>
</dbReference>
<feature type="transmembrane region" description="Helical" evidence="8">
    <location>
        <begin position="110"/>
        <end position="134"/>
    </location>
</feature>
<evidence type="ECO:0000313" key="10">
    <source>
        <dbReference type="EMBL" id="KAK9765047.1"/>
    </source>
</evidence>
<feature type="transmembrane region" description="Helical" evidence="8">
    <location>
        <begin position="250"/>
        <end position="277"/>
    </location>
</feature>
<evidence type="ECO:0000256" key="1">
    <source>
        <dbReference type="ARBA" id="ARBA00004141"/>
    </source>
</evidence>
<keyword evidence="4 8" id="KW-0812">Transmembrane</keyword>
<feature type="transmembrane region" description="Helical" evidence="8">
    <location>
        <begin position="177"/>
        <end position="200"/>
    </location>
</feature>
<dbReference type="EMBL" id="JASJQH010000324">
    <property type="protein sequence ID" value="KAK9765047.1"/>
    <property type="molecule type" value="Genomic_DNA"/>
</dbReference>
<reference evidence="10 11" key="1">
    <citation type="submission" date="2023-04" db="EMBL/GenBank/DDBJ databases">
        <title>Genome of Basidiobolus ranarum AG-B5.</title>
        <authorList>
            <person name="Stajich J.E."/>
            <person name="Carter-House D."/>
            <person name="Gryganskyi A."/>
        </authorList>
    </citation>
    <scope>NUCLEOTIDE SEQUENCE [LARGE SCALE GENOMIC DNA]</scope>
    <source>
        <strain evidence="10 11">AG-B5</strain>
    </source>
</reference>
<evidence type="ECO:0000256" key="5">
    <source>
        <dbReference type="ARBA" id="ARBA00022970"/>
    </source>
</evidence>
<proteinExistence type="inferred from homology"/>
<comment type="caution">
    <text evidence="10">The sequence shown here is derived from an EMBL/GenBank/DDBJ whole genome shotgun (WGS) entry which is preliminary data.</text>
</comment>
<evidence type="ECO:0000313" key="11">
    <source>
        <dbReference type="Proteomes" id="UP001479436"/>
    </source>
</evidence>
<feature type="transmembrane region" description="Helical" evidence="8">
    <location>
        <begin position="154"/>
        <end position="170"/>
    </location>
</feature>
<comment type="subcellular location">
    <subcellularLocation>
        <location evidence="1">Membrane</location>
        <topology evidence="1">Multi-pass membrane protein</topology>
    </subcellularLocation>
</comment>
<feature type="transmembrane region" description="Helical" evidence="8">
    <location>
        <begin position="343"/>
        <end position="363"/>
    </location>
</feature>
<gene>
    <name evidence="10" type="ORF">K7432_006932</name>
</gene>
<feature type="transmembrane region" description="Helical" evidence="8">
    <location>
        <begin position="40"/>
        <end position="59"/>
    </location>
</feature>
<evidence type="ECO:0000256" key="8">
    <source>
        <dbReference type="SAM" id="Phobius"/>
    </source>
</evidence>
<dbReference type="Pfam" id="PF01490">
    <property type="entry name" value="Aa_trans"/>
    <property type="match status" value="1"/>
</dbReference>
<feature type="transmembrane region" description="Helical" evidence="8">
    <location>
        <begin position="297"/>
        <end position="322"/>
    </location>
</feature>